<comment type="caution">
    <text evidence="1">The sequence shown here is derived from an EMBL/GenBank/DDBJ whole genome shotgun (WGS) entry which is preliminary data.</text>
</comment>
<dbReference type="EMBL" id="BKCJ010001684">
    <property type="protein sequence ID" value="GEU43263.1"/>
    <property type="molecule type" value="Genomic_DNA"/>
</dbReference>
<dbReference type="AlphaFoldDB" id="A0A6L2K1U4"/>
<reference evidence="1" key="1">
    <citation type="journal article" date="2019" name="Sci. Rep.">
        <title>Draft genome of Tanacetum cinerariifolium, the natural source of mosquito coil.</title>
        <authorList>
            <person name="Yamashiro T."/>
            <person name="Shiraishi A."/>
            <person name="Satake H."/>
            <person name="Nakayama K."/>
        </authorList>
    </citation>
    <scope>NUCLEOTIDE SEQUENCE</scope>
</reference>
<evidence type="ECO:0008006" key="2">
    <source>
        <dbReference type="Google" id="ProtNLM"/>
    </source>
</evidence>
<dbReference type="Gene3D" id="2.40.70.10">
    <property type="entry name" value="Acid Proteases"/>
    <property type="match status" value="1"/>
</dbReference>
<gene>
    <name evidence="1" type="ORF">Tci_015241</name>
</gene>
<accession>A0A6L2K1U4</accession>
<organism evidence="1">
    <name type="scientific">Tanacetum cinerariifolium</name>
    <name type="common">Dalmatian daisy</name>
    <name type="synonym">Chrysanthemum cinerariifolium</name>
    <dbReference type="NCBI Taxonomy" id="118510"/>
    <lineage>
        <taxon>Eukaryota</taxon>
        <taxon>Viridiplantae</taxon>
        <taxon>Streptophyta</taxon>
        <taxon>Embryophyta</taxon>
        <taxon>Tracheophyta</taxon>
        <taxon>Spermatophyta</taxon>
        <taxon>Magnoliopsida</taxon>
        <taxon>eudicotyledons</taxon>
        <taxon>Gunneridae</taxon>
        <taxon>Pentapetalae</taxon>
        <taxon>asterids</taxon>
        <taxon>campanulids</taxon>
        <taxon>Asterales</taxon>
        <taxon>Asteraceae</taxon>
        <taxon>Asteroideae</taxon>
        <taxon>Anthemideae</taxon>
        <taxon>Anthemidinae</taxon>
        <taxon>Tanacetum</taxon>
    </lineage>
</organism>
<dbReference type="InterPro" id="IPR021109">
    <property type="entry name" value="Peptidase_aspartic_dom_sf"/>
</dbReference>
<name>A0A6L2K1U4_TANCI</name>
<evidence type="ECO:0000313" key="1">
    <source>
        <dbReference type="EMBL" id="GEU43263.1"/>
    </source>
</evidence>
<sequence length="366" mass="41825">MSIQLAYRSIKYPIGVCENLLVKISKFIFPLDFVVLEIDKDKLVPIILRRPFLTTARAVIDVHKGKLSLRVGSETVTFNIRKSMKSKHFLNHAGEWTEEEEGNDPNEVLAVSFYPRTQLVKPLEWKALKNQLKPSSVEPPKLKLKELPKHLEYAFLQENNQLLVVISSALSTVKKTRLLEVLRNHKRAITWSIADIKEISSSFCTHKIHMEDELKPTVQPQRRVNPNIKEEFDIEIHDKKGSKNLAADHLSRLESPDIGKPTRAEIRDLFPEEKLMEISDKNNKPCANYLASRVFNIWKAFGGNTRDLGSFGEEMDKTTDLHQHLLRISTQQLETASQITRDAVTIHTKMASQDLMTASQDLKTAS</sequence>
<dbReference type="PANTHER" id="PTHR33067">
    <property type="entry name" value="RNA-DIRECTED DNA POLYMERASE-RELATED"/>
    <property type="match status" value="1"/>
</dbReference>
<proteinExistence type="predicted"/>
<dbReference type="PANTHER" id="PTHR33067:SF9">
    <property type="entry name" value="RNA-DIRECTED DNA POLYMERASE"/>
    <property type="match status" value="1"/>
</dbReference>
<protein>
    <recommendedName>
        <fullName evidence="2">Reverse transcriptase domain-containing protein</fullName>
    </recommendedName>
</protein>